<evidence type="ECO:0000313" key="5">
    <source>
        <dbReference type="EMBL" id="KAL2651393.1"/>
    </source>
</evidence>
<dbReference type="InterPro" id="IPR022041">
    <property type="entry name" value="Methyltransf_FA"/>
</dbReference>
<dbReference type="PROSITE" id="PS50097">
    <property type="entry name" value="BTB"/>
    <property type="match status" value="2"/>
</dbReference>
<evidence type="ECO:0000256" key="2">
    <source>
        <dbReference type="ARBA" id="ARBA00004906"/>
    </source>
</evidence>
<evidence type="ECO:0000313" key="6">
    <source>
        <dbReference type="Proteomes" id="UP001605036"/>
    </source>
</evidence>
<dbReference type="Pfam" id="PF00651">
    <property type="entry name" value="BTB"/>
    <property type="match status" value="2"/>
</dbReference>
<dbReference type="Gene3D" id="3.30.710.10">
    <property type="entry name" value="Potassium Channel Kv1.1, Chain A"/>
    <property type="match status" value="2"/>
</dbReference>
<dbReference type="InterPro" id="IPR008979">
    <property type="entry name" value="Galactose-bd-like_sf"/>
</dbReference>
<dbReference type="InterPro" id="IPR011333">
    <property type="entry name" value="SKP1/BTB/POZ_sf"/>
</dbReference>
<dbReference type="SUPFAM" id="SSF49785">
    <property type="entry name" value="Galactose-binding domain-like"/>
    <property type="match status" value="1"/>
</dbReference>
<accession>A0ABD1ZJ29</accession>
<dbReference type="InterPro" id="IPR000210">
    <property type="entry name" value="BTB/POZ_dom"/>
</dbReference>
<evidence type="ECO:0000259" key="4">
    <source>
        <dbReference type="PROSITE" id="PS50097"/>
    </source>
</evidence>
<reference evidence="5 6" key="1">
    <citation type="submission" date="2024-09" db="EMBL/GenBank/DDBJ databases">
        <title>Chromosome-scale assembly of Riccia fluitans.</title>
        <authorList>
            <person name="Paukszto L."/>
            <person name="Sawicki J."/>
            <person name="Karawczyk K."/>
            <person name="Piernik-Szablinska J."/>
            <person name="Szczecinska M."/>
            <person name="Mazdziarz M."/>
        </authorList>
    </citation>
    <scope>NUCLEOTIDE SEQUENCE [LARGE SCALE GENOMIC DNA]</scope>
    <source>
        <strain evidence="5">Rf_01</strain>
        <tissue evidence="5">Aerial parts of the thallus</tissue>
    </source>
</reference>
<dbReference type="Gene3D" id="2.60.120.260">
    <property type="entry name" value="Galactose-binding domain-like"/>
    <property type="match status" value="1"/>
</dbReference>
<proteinExistence type="predicted"/>
<feature type="domain" description="BTB" evidence="4">
    <location>
        <begin position="425"/>
        <end position="494"/>
    </location>
</feature>
<dbReference type="Pfam" id="PF07707">
    <property type="entry name" value="BACK"/>
    <property type="match status" value="1"/>
</dbReference>
<dbReference type="PANTHER" id="PTHR47457">
    <property type="entry name" value="OS05G0345500 PROTEIN"/>
    <property type="match status" value="1"/>
</dbReference>
<evidence type="ECO:0000256" key="3">
    <source>
        <dbReference type="SAM" id="MobiDB-lite"/>
    </source>
</evidence>
<dbReference type="SUPFAM" id="SSF54695">
    <property type="entry name" value="POZ domain"/>
    <property type="match status" value="2"/>
</dbReference>
<comment type="caution">
    <text evidence="5">The sequence shown here is derived from an EMBL/GenBank/DDBJ whole genome shotgun (WGS) entry which is preliminary data.</text>
</comment>
<dbReference type="InterPro" id="IPR011705">
    <property type="entry name" value="BACK"/>
</dbReference>
<dbReference type="AlphaFoldDB" id="A0ABD1ZJ29"/>
<gene>
    <name evidence="5" type="ORF">R1flu_019521</name>
</gene>
<keyword evidence="6" id="KW-1185">Reference proteome</keyword>
<dbReference type="InterPro" id="IPR000421">
    <property type="entry name" value="FA58C"/>
</dbReference>
<organism evidence="5 6">
    <name type="scientific">Riccia fluitans</name>
    <dbReference type="NCBI Taxonomy" id="41844"/>
    <lineage>
        <taxon>Eukaryota</taxon>
        <taxon>Viridiplantae</taxon>
        <taxon>Streptophyta</taxon>
        <taxon>Embryophyta</taxon>
        <taxon>Marchantiophyta</taxon>
        <taxon>Marchantiopsida</taxon>
        <taxon>Marchantiidae</taxon>
        <taxon>Marchantiales</taxon>
        <taxon>Ricciaceae</taxon>
        <taxon>Riccia</taxon>
    </lineage>
</organism>
<evidence type="ECO:0000256" key="1">
    <source>
        <dbReference type="ARBA" id="ARBA00002668"/>
    </source>
</evidence>
<comment type="function">
    <text evidence="1">May act as a substrate-specific adapter of an E3 ubiquitin-protein ligase complex (CUL3-RBX1-BTB) which mediates the ubiquitination and subsequent proteasomal degradation of target proteins.</text>
</comment>
<dbReference type="Gene3D" id="1.25.40.420">
    <property type="match status" value="1"/>
</dbReference>
<dbReference type="Pfam" id="PF12248">
    <property type="entry name" value="Methyltransf_FA"/>
    <property type="match status" value="1"/>
</dbReference>
<protein>
    <recommendedName>
        <fullName evidence="4">BTB domain-containing protein</fullName>
    </recommendedName>
</protein>
<dbReference type="PANTHER" id="PTHR47457:SF1">
    <property type="entry name" value="BTB DOMAIN-CONTAINING PROTEIN-RELATED"/>
    <property type="match status" value="1"/>
</dbReference>
<dbReference type="EMBL" id="JBHFFA010000001">
    <property type="protein sequence ID" value="KAL2651393.1"/>
    <property type="molecule type" value="Genomic_DNA"/>
</dbReference>
<dbReference type="SMART" id="SM00875">
    <property type="entry name" value="BACK"/>
    <property type="match status" value="1"/>
</dbReference>
<dbReference type="Pfam" id="PF00754">
    <property type="entry name" value="F5_F8_type_C"/>
    <property type="match status" value="1"/>
</dbReference>
<feature type="region of interest" description="Disordered" evidence="3">
    <location>
        <begin position="368"/>
        <end position="387"/>
    </location>
</feature>
<dbReference type="CDD" id="cd18186">
    <property type="entry name" value="BTB_POZ_ZBTB_KLHL-like"/>
    <property type="match status" value="1"/>
</dbReference>
<name>A0ABD1ZJ29_9MARC</name>
<sequence>MEWSAYGSDRWISPVIEGESIFVSVGSIDGSVDSFIHDAYIPFIRPHSSLISRTVWNWRSERSSHNFYEFQTGQFEIHDRFFPGIPSFFLVKLSRMMSTGGNVLVVPPFECSWLVGDEGRFAEPGKGCVTFEAMTENDVTVVFKEQAVGKHYRTDSGPSYTVVLGSHRNRRFKIEVDGRTVVDVARVVLQPALFERYWINVYDGVISVGKGDPGKGVVYQWVDSRPNNRIQYVGLSSWDKHVGYRNIQVLPPLQPANSGSVCRETEGLGRFLESEDLADVHFVVGPEEKTVPAHWILLHVCCAKFSDFCKAPGDVVRLPLVQYPVLQAILHYMYTGVTQTLEQDLDKLIEAASDFGVEQLVSQCEKLRKKKESDPDEGSNNEGGSSKDKLTIRFAEKLETTGAFLSQLPIDRPKLIDIYENGTCSDVELSVDGIDELVRAHRLILSAWSNPFAKMFTNGMRESKRDSVLIRDVVLKPFLAMIGFMYNETIELETEEDAGSLLLSLLILADQFGVQLLQQKCIEIILELLSEDSSCAVLVAAAPMPNCQVLCDRCEELCAKHFDFCGAVHASDFRLLDFASLQRILQHPDLRVTSEEKVLGAVLMWAANCNDVSGWEDADALLNDAGKADLFAYRVEELKCLLPLVRFPFMPIPVLRKLKGSNLFRVIPTLKDLVLEALDYLEKDSLAGTSQSNVAWSGRLVSFPKTVLRFTPRSCTYKELQYICDGDRNGVFYYIGTFYGQHPWMNPVLMKKVAVTASSPPSRFTDAKTIVSGNFQGTSFAGPCMEGGRISAWWKVDLGKNHQLICNYYTIRQDGSTNFIRSWSFQGSSDGVTWTELSCHSNEQTICRPSQYASWPLRGASASIPFRFFRIFLTGPTTDTSNPWNLSLCYMELYGYLQTFDLDWGHAR</sequence>
<feature type="domain" description="BTB" evidence="4">
    <location>
        <begin position="278"/>
        <end position="342"/>
    </location>
</feature>
<dbReference type="Proteomes" id="UP001605036">
    <property type="component" value="Unassembled WGS sequence"/>
</dbReference>
<comment type="pathway">
    <text evidence="2">Protein modification; protein ubiquitination.</text>
</comment>
<dbReference type="SMART" id="SM00225">
    <property type="entry name" value="BTB"/>
    <property type="match status" value="2"/>
</dbReference>